<organism evidence="1 2">
    <name type="scientific">Nocardioides panacihumi</name>
    <dbReference type="NCBI Taxonomy" id="400774"/>
    <lineage>
        <taxon>Bacteria</taxon>
        <taxon>Bacillati</taxon>
        <taxon>Actinomycetota</taxon>
        <taxon>Actinomycetes</taxon>
        <taxon>Propionibacteriales</taxon>
        <taxon>Nocardioidaceae</taxon>
        <taxon>Nocardioides</taxon>
    </lineage>
</organism>
<sequence length="59" mass="6308">MLNIPPSPLSVRSAHARLAALRKYRAKDDPRVVEARRDLVMAQAAALVTEAAALIAGQS</sequence>
<evidence type="ECO:0000313" key="1">
    <source>
        <dbReference type="EMBL" id="GAA1962896.1"/>
    </source>
</evidence>
<name>A0ABN2R3M8_9ACTN</name>
<evidence type="ECO:0000313" key="2">
    <source>
        <dbReference type="Proteomes" id="UP001500571"/>
    </source>
</evidence>
<accession>A0ABN2R3M8</accession>
<dbReference type="RefSeq" id="WP_344045017.1">
    <property type="nucleotide sequence ID" value="NZ_BAAAPB010000002.1"/>
</dbReference>
<comment type="caution">
    <text evidence="1">The sequence shown here is derived from an EMBL/GenBank/DDBJ whole genome shotgun (WGS) entry which is preliminary data.</text>
</comment>
<dbReference type="Proteomes" id="UP001500571">
    <property type="component" value="Unassembled WGS sequence"/>
</dbReference>
<protein>
    <submittedName>
        <fullName evidence="1">Uncharacterized protein</fullName>
    </submittedName>
</protein>
<keyword evidence="2" id="KW-1185">Reference proteome</keyword>
<dbReference type="EMBL" id="BAAAPB010000002">
    <property type="protein sequence ID" value="GAA1962896.1"/>
    <property type="molecule type" value="Genomic_DNA"/>
</dbReference>
<gene>
    <name evidence="1" type="ORF">GCM10009798_23380</name>
</gene>
<proteinExistence type="predicted"/>
<reference evidence="1 2" key="1">
    <citation type="journal article" date="2019" name="Int. J. Syst. Evol. Microbiol.">
        <title>The Global Catalogue of Microorganisms (GCM) 10K type strain sequencing project: providing services to taxonomists for standard genome sequencing and annotation.</title>
        <authorList>
            <consortium name="The Broad Institute Genomics Platform"/>
            <consortium name="The Broad Institute Genome Sequencing Center for Infectious Disease"/>
            <person name="Wu L."/>
            <person name="Ma J."/>
        </authorList>
    </citation>
    <scope>NUCLEOTIDE SEQUENCE [LARGE SCALE GENOMIC DNA]</scope>
    <source>
        <strain evidence="1 2">JCM 15309</strain>
    </source>
</reference>